<sequence length="70" mass="7700">MRLVTKTTIQNFNVKTNVINNVVTGQAPIPIPAFLSQLCDSLAMKMSADRGGVYVARTETFDQCPSFDCM</sequence>
<protein>
    <submittedName>
        <fullName evidence="2">Uncharacterized protein</fullName>
    </submittedName>
</protein>
<dbReference type="Proteomes" id="UP000663852">
    <property type="component" value="Unassembled WGS sequence"/>
</dbReference>
<gene>
    <name evidence="1" type="ORF">EDS130_LOCUS16720</name>
    <name evidence="2" type="ORF">XAT740_LOCUS22734</name>
</gene>
<dbReference type="Proteomes" id="UP000663828">
    <property type="component" value="Unassembled WGS sequence"/>
</dbReference>
<dbReference type="EMBL" id="CAJNOJ010000073">
    <property type="protein sequence ID" value="CAF1037054.1"/>
    <property type="molecule type" value="Genomic_DNA"/>
</dbReference>
<keyword evidence="3" id="KW-1185">Reference proteome</keyword>
<name>A0A814V456_ADIRI</name>
<dbReference type="EMBL" id="CAJNOR010001686">
    <property type="protein sequence ID" value="CAF1183904.1"/>
    <property type="molecule type" value="Genomic_DNA"/>
</dbReference>
<proteinExistence type="predicted"/>
<comment type="caution">
    <text evidence="2">The sequence shown here is derived from an EMBL/GenBank/DDBJ whole genome shotgun (WGS) entry which is preliminary data.</text>
</comment>
<organism evidence="2 3">
    <name type="scientific">Adineta ricciae</name>
    <name type="common">Rotifer</name>
    <dbReference type="NCBI Taxonomy" id="249248"/>
    <lineage>
        <taxon>Eukaryota</taxon>
        <taxon>Metazoa</taxon>
        <taxon>Spiralia</taxon>
        <taxon>Gnathifera</taxon>
        <taxon>Rotifera</taxon>
        <taxon>Eurotatoria</taxon>
        <taxon>Bdelloidea</taxon>
        <taxon>Adinetida</taxon>
        <taxon>Adinetidae</taxon>
        <taxon>Adineta</taxon>
    </lineage>
</organism>
<evidence type="ECO:0000313" key="2">
    <source>
        <dbReference type="EMBL" id="CAF1183904.1"/>
    </source>
</evidence>
<evidence type="ECO:0000313" key="3">
    <source>
        <dbReference type="Proteomes" id="UP000663828"/>
    </source>
</evidence>
<accession>A0A814V456</accession>
<evidence type="ECO:0000313" key="1">
    <source>
        <dbReference type="EMBL" id="CAF1037054.1"/>
    </source>
</evidence>
<dbReference type="AlphaFoldDB" id="A0A814V456"/>
<reference evidence="2" key="1">
    <citation type="submission" date="2021-02" db="EMBL/GenBank/DDBJ databases">
        <authorList>
            <person name="Nowell W R."/>
        </authorList>
    </citation>
    <scope>NUCLEOTIDE SEQUENCE</scope>
</reference>